<protein>
    <submittedName>
        <fullName evidence="7">Ca-activated chloride channel family protein</fullName>
    </submittedName>
</protein>
<dbReference type="InterPro" id="IPR036465">
    <property type="entry name" value="vWFA_dom_sf"/>
</dbReference>
<evidence type="ECO:0000313" key="8">
    <source>
        <dbReference type="Proteomes" id="UP000184048"/>
    </source>
</evidence>
<dbReference type="OrthoDB" id="6206554at2"/>
<dbReference type="AlphaFoldDB" id="A0A1M5G262"/>
<evidence type="ECO:0000313" key="7">
    <source>
        <dbReference type="EMBL" id="SHF97900.1"/>
    </source>
</evidence>
<dbReference type="Gene3D" id="3.40.50.410">
    <property type="entry name" value="von Willebrand factor, type A domain"/>
    <property type="match status" value="1"/>
</dbReference>
<evidence type="ECO:0000256" key="2">
    <source>
        <dbReference type="ARBA" id="ARBA00022692"/>
    </source>
</evidence>
<name>A0A1M5G262_9BACT</name>
<organism evidence="7 8">
    <name type="scientific">Flavisolibacter ginsengisoli DSM 18119</name>
    <dbReference type="NCBI Taxonomy" id="1121884"/>
    <lineage>
        <taxon>Bacteria</taxon>
        <taxon>Pseudomonadati</taxon>
        <taxon>Bacteroidota</taxon>
        <taxon>Chitinophagia</taxon>
        <taxon>Chitinophagales</taxon>
        <taxon>Chitinophagaceae</taxon>
        <taxon>Flavisolibacter</taxon>
    </lineage>
</organism>
<keyword evidence="1" id="KW-1003">Cell membrane</keyword>
<feature type="transmembrane region" description="Helical" evidence="5">
    <location>
        <begin position="56"/>
        <end position="75"/>
    </location>
</feature>
<dbReference type="InterPro" id="IPR002035">
    <property type="entry name" value="VWF_A"/>
</dbReference>
<gene>
    <name evidence="7" type="ORF">SAMN02745131_04025</name>
</gene>
<evidence type="ECO:0000256" key="5">
    <source>
        <dbReference type="SAM" id="Phobius"/>
    </source>
</evidence>
<dbReference type="RefSeq" id="WP_072837136.1">
    <property type="nucleotide sequence ID" value="NZ_FQUU01000026.1"/>
</dbReference>
<feature type="domain" description="VWFA" evidence="6">
    <location>
        <begin position="92"/>
        <end position="267"/>
    </location>
</feature>
<dbReference type="Proteomes" id="UP000184048">
    <property type="component" value="Unassembled WGS sequence"/>
</dbReference>
<reference evidence="7 8" key="1">
    <citation type="submission" date="2016-11" db="EMBL/GenBank/DDBJ databases">
        <authorList>
            <person name="Jaros S."/>
            <person name="Januszkiewicz K."/>
            <person name="Wedrychowicz H."/>
        </authorList>
    </citation>
    <scope>NUCLEOTIDE SEQUENCE [LARGE SCALE GENOMIC DNA]</scope>
    <source>
        <strain evidence="7 8">DSM 18119</strain>
    </source>
</reference>
<keyword evidence="3 5" id="KW-1133">Transmembrane helix</keyword>
<dbReference type="InterPro" id="IPR050768">
    <property type="entry name" value="UPF0353/GerABKA_families"/>
</dbReference>
<evidence type="ECO:0000256" key="1">
    <source>
        <dbReference type="ARBA" id="ARBA00022475"/>
    </source>
</evidence>
<keyword evidence="2 5" id="KW-0812">Transmembrane</keyword>
<dbReference type="Pfam" id="PF13519">
    <property type="entry name" value="VWA_2"/>
    <property type="match status" value="1"/>
</dbReference>
<dbReference type="PROSITE" id="PS50234">
    <property type="entry name" value="VWFA"/>
    <property type="match status" value="1"/>
</dbReference>
<keyword evidence="8" id="KW-1185">Reference proteome</keyword>
<dbReference type="PANTHER" id="PTHR22550:SF5">
    <property type="entry name" value="LEUCINE ZIPPER PROTEIN 4"/>
    <property type="match status" value="1"/>
</dbReference>
<sequence length="349" mass="38108">MNLQFQYPEAFYLLGFLFLFIVLYIFYQFWKKRSIKKTGDPVVVNKLITNHSRIKTVLKFCLVLIAFGLGCIAVANPRKPDASSAEARKGIDLVIALDVSNSMLASDIAPNRLARAKQFISKLIDNLKDDRIGLIEFAGNAYLQMPLTFDQSAARLYVSSAGPGAVPTQGTSIGDALKKAEIAFGEESDRFRSIVLITDGETHDEDALDKAKELAGKGVMINTIGIGSPEGTTILDTATGGPKKDQAGQVVISKLNEQILQQIATVTNGTFVHLESAEAAVKTVMSQYTEIDKKALGDTSLYTYHSFYAWLVVPMLGLLLIELFIPDRKKTITPGSKKAKITDPIKAKA</sequence>
<dbReference type="EMBL" id="FQUU01000026">
    <property type="protein sequence ID" value="SHF97900.1"/>
    <property type="molecule type" value="Genomic_DNA"/>
</dbReference>
<dbReference type="STRING" id="1121884.SAMN02745131_04025"/>
<dbReference type="SUPFAM" id="SSF53300">
    <property type="entry name" value="vWA-like"/>
    <property type="match status" value="1"/>
</dbReference>
<proteinExistence type="predicted"/>
<dbReference type="SMART" id="SM00327">
    <property type="entry name" value="VWA"/>
    <property type="match status" value="1"/>
</dbReference>
<feature type="transmembrane region" description="Helical" evidence="5">
    <location>
        <begin position="307"/>
        <end position="325"/>
    </location>
</feature>
<accession>A0A1M5G262</accession>
<evidence type="ECO:0000259" key="6">
    <source>
        <dbReference type="PROSITE" id="PS50234"/>
    </source>
</evidence>
<evidence type="ECO:0000256" key="4">
    <source>
        <dbReference type="ARBA" id="ARBA00023136"/>
    </source>
</evidence>
<feature type="transmembrane region" description="Helical" evidence="5">
    <location>
        <begin position="12"/>
        <end position="30"/>
    </location>
</feature>
<evidence type="ECO:0000256" key="3">
    <source>
        <dbReference type="ARBA" id="ARBA00022989"/>
    </source>
</evidence>
<keyword evidence="4 5" id="KW-0472">Membrane</keyword>
<dbReference type="PANTHER" id="PTHR22550">
    <property type="entry name" value="SPORE GERMINATION PROTEIN"/>
    <property type="match status" value="1"/>
</dbReference>